<evidence type="ECO:0000256" key="3">
    <source>
        <dbReference type="ARBA" id="ARBA00022490"/>
    </source>
</evidence>
<keyword evidence="4 10" id="KW-0436">Ligase</keyword>
<dbReference type="GO" id="GO:0004827">
    <property type="term" value="F:proline-tRNA ligase activity"/>
    <property type="evidence" value="ECO:0007669"/>
    <property type="project" value="UniProtKB-UniRule"/>
</dbReference>
<dbReference type="SUPFAM" id="SSF55681">
    <property type="entry name" value="Class II aaRS and biotin synthetases"/>
    <property type="match status" value="1"/>
</dbReference>
<keyword evidence="8 10" id="KW-0030">Aminoacyl-tRNA synthetase</keyword>
<dbReference type="InterPro" id="IPR006195">
    <property type="entry name" value="aa-tRNA-synth_II"/>
</dbReference>
<dbReference type="GO" id="GO:0005524">
    <property type="term" value="F:ATP binding"/>
    <property type="evidence" value="ECO:0007669"/>
    <property type="project" value="UniProtKB-UniRule"/>
</dbReference>
<dbReference type="InterPro" id="IPR050062">
    <property type="entry name" value="Pro-tRNA_synthetase"/>
</dbReference>
<sequence length="569" mass="64175">MRASQWFLATLKETPNDAEIVSHQLMLRTGMIRKLGSGLYTWMPLGLKVLRKIEQIVREEMNHINSMEVLMPAVQPAELWQETGRWDTFGGQLLTMKDSNDREYCFGPTHEEVITDIMRHELQSYKQLPASFYQIQTKFRDEIRPRFGVMRAREFIMKDAYSFHLNLESLQDTYKDMYQAYCRIFDRMGLKYRAVEADTGAIGGSASHEFQVLADSGEDLIFYSDQGDYAANIEQATSLKPAKATPASQQITLVDTPNTKTIAEVAQFLHVPSNQTVKTLIVKGKEHPMVALILCGDDELNEVKATKHPLIDSPLQFIDEETILKNLNTPIGSLGPVNLEIPIIADHHALAMDSFICGANQADKHYQHAAWDKDVKEYLAFDLRNVKDGDISPDGKGTLYSCRGIEVGHVFQLGDKYAKAMNATVINEQGQLETMLMGCYGLGITRVVAAAIEQHHDEKGIIWPQNIAPFQLVIIPLNAHRSPEVKKQADALYEQFKNLNIDVLIDDRNERAGVLFADHDLVGIPHRLVVSERNIEQNCVEYKSRATGEIQQFSLDTAVDSLLKLIAKN</sequence>
<dbReference type="CDD" id="cd00861">
    <property type="entry name" value="ProRS_anticodon_short"/>
    <property type="match status" value="1"/>
</dbReference>
<dbReference type="InterPro" id="IPR007214">
    <property type="entry name" value="YbaK/aa-tRNA-synth-assoc-dom"/>
</dbReference>
<dbReference type="InterPro" id="IPR002314">
    <property type="entry name" value="aa-tRNA-synt_IIb"/>
</dbReference>
<dbReference type="SUPFAM" id="SSF55826">
    <property type="entry name" value="YbaK/ProRS associated domain"/>
    <property type="match status" value="1"/>
</dbReference>
<organism evidence="12 13">
    <name type="scientific">Legionella sainthelensi</name>
    <dbReference type="NCBI Taxonomy" id="28087"/>
    <lineage>
        <taxon>Bacteria</taxon>
        <taxon>Pseudomonadati</taxon>
        <taxon>Pseudomonadota</taxon>
        <taxon>Gammaproteobacteria</taxon>
        <taxon>Legionellales</taxon>
        <taxon>Legionellaceae</taxon>
        <taxon>Legionella</taxon>
    </lineage>
</organism>
<dbReference type="PROSITE" id="PS50862">
    <property type="entry name" value="AA_TRNA_LIGASE_II"/>
    <property type="match status" value="1"/>
</dbReference>
<dbReference type="GO" id="GO:0005829">
    <property type="term" value="C:cytosol"/>
    <property type="evidence" value="ECO:0007669"/>
    <property type="project" value="TreeGrafter"/>
</dbReference>
<dbReference type="SUPFAM" id="SSF52954">
    <property type="entry name" value="Class II aaRS ABD-related"/>
    <property type="match status" value="1"/>
</dbReference>
<dbReference type="CDD" id="cd04334">
    <property type="entry name" value="ProRS-INS"/>
    <property type="match status" value="1"/>
</dbReference>
<evidence type="ECO:0000256" key="10">
    <source>
        <dbReference type="HAMAP-Rule" id="MF_01569"/>
    </source>
</evidence>
<dbReference type="RefSeq" id="WP_027271025.1">
    <property type="nucleotide sequence ID" value="NZ_CAAAJE010000012.1"/>
</dbReference>
<dbReference type="eggNOG" id="COG0442">
    <property type="taxonomic scope" value="Bacteria"/>
</dbReference>
<comment type="catalytic activity">
    <reaction evidence="9 10">
        <text>tRNA(Pro) + L-proline + ATP = L-prolyl-tRNA(Pro) + AMP + diphosphate</text>
        <dbReference type="Rhea" id="RHEA:14305"/>
        <dbReference type="Rhea" id="RHEA-COMP:9700"/>
        <dbReference type="Rhea" id="RHEA-COMP:9702"/>
        <dbReference type="ChEBI" id="CHEBI:30616"/>
        <dbReference type="ChEBI" id="CHEBI:33019"/>
        <dbReference type="ChEBI" id="CHEBI:60039"/>
        <dbReference type="ChEBI" id="CHEBI:78442"/>
        <dbReference type="ChEBI" id="CHEBI:78532"/>
        <dbReference type="ChEBI" id="CHEBI:456215"/>
        <dbReference type="EC" id="6.1.1.15"/>
    </reaction>
</comment>
<dbReference type="InterPro" id="IPR004154">
    <property type="entry name" value="Anticodon-bd"/>
</dbReference>
<dbReference type="GO" id="GO:0002161">
    <property type="term" value="F:aminoacyl-tRNA deacylase activity"/>
    <property type="evidence" value="ECO:0007669"/>
    <property type="project" value="InterPro"/>
</dbReference>
<reference evidence="12 13" key="1">
    <citation type="submission" date="2015-11" db="EMBL/GenBank/DDBJ databases">
        <title>Genomic analysis of 38 Legionella species identifies large and diverse effector repertoires.</title>
        <authorList>
            <person name="Burstein D."/>
            <person name="Amaro F."/>
            <person name="Zusman T."/>
            <person name="Lifshitz Z."/>
            <person name="Cohen O."/>
            <person name="Gilbert J.A."/>
            <person name="Pupko T."/>
            <person name="Shuman H.A."/>
            <person name="Segal G."/>
        </authorList>
    </citation>
    <scope>NUCLEOTIDE SEQUENCE [LARGE SCALE GENOMIC DNA]</scope>
    <source>
        <strain evidence="12 13">Mt.St.Helens-4</strain>
    </source>
</reference>
<dbReference type="PANTHER" id="PTHR42753:SF2">
    <property type="entry name" value="PROLINE--TRNA LIGASE"/>
    <property type="match status" value="1"/>
</dbReference>
<dbReference type="InterPro" id="IPR044140">
    <property type="entry name" value="ProRS_anticodon_short"/>
</dbReference>
<evidence type="ECO:0000256" key="7">
    <source>
        <dbReference type="ARBA" id="ARBA00022917"/>
    </source>
</evidence>
<evidence type="ECO:0000256" key="1">
    <source>
        <dbReference type="ARBA" id="ARBA00004496"/>
    </source>
</evidence>
<dbReference type="STRING" id="28087.Lsai_2074"/>
<dbReference type="InterPro" id="IPR045864">
    <property type="entry name" value="aa-tRNA-synth_II/BPL/LPL"/>
</dbReference>
<dbReference type="InterPro" id="IPR023717">
    <property type="entry name" value="Pro-tRNA-Synthase_IIa_type1"/>
</dbReference>
<dbReference type="PIRSF" id="PIRSF001535">
    <property type="entry name" value="ProRS_1"/>
    <property type="match status" value="1"/>
</dbReference>
<dbReference type="Pfam" id="PF03129">
    <property type="entry name" value="HGTP_anticodon"/>
    <property type="match status" value="1"/>
</dbReference>
<comment type="function">
    <text evidence="10">Catalyzes the attachment of proline to tRNA(Pro) in a two-step reaction: proline is first activated by ATP to form Pro-AMP and then transferred to the acceptor end of tRNA(Pro). As ProRS can inadvertently accommodate and process non-cognate amino acids such as alanine and cysteine, to avoid such errors it has two additional distinct editing activities against alanine. One activity is designated as 'pretransfer' editing and involves the tRNA(Pro)-independent hydrolysis of activated Ala-AMP. The other activity is designated 'posttransfer' editing and involves deacylation of mischarged Ala-tRNA(Pro). The misacylated Cys-tRNA(Pro) is not edited by ProRS.</text>
</comment>
<protein>
    <recommendedName>
        <fullName evidence="10">Proline--tRNA ligase</fullName>
        <ecNumber evidence="10">6.1.1.15</ecNumber>
    </recommendedName>
    <alternativeName>
        <fullName evidence="10">Prolyl-tRNA synthetase</fullName>
        <shortName evidence="10">ProRS</shortName>
    </alternativeName>
</protein>
<name>A0A0W0YG49_9GAMM</name>
<dbReference type="Gene3D" id="3.40.50.800">
    <property type="entry name" value="Anticodon-binding domain"/>
    <property type="match status" value="1"/>
</dbReference>
<dbReference type="GO" id="GO:0006433">
    <property type="term" value="P:prolyl-tRNA aminoacylation"/>
    <property type="evidence" value="ECO:0007669"/>
    <property type="project" value="UniProtKB-UniRule"/>
</dbReference>
<dbReference type="OrthoDB" id="9809052at2"/>
<evidence type="ECO:0000256" key="6">
    <source>
        <dbReference type="ARBA" id="ARBA00022840"/>
    </source>
</evidence>
<dbReference type="NCBIfam" id="NF006625">
    <property type="entry name" value="PRK09194.1"/>
    <property type="match status" value="1"/>
</dbReference>
<dbReference type="NCBIfam" id="TIGR00409">
    <property type="entry name" value="proS_fam_II"/>
    <property type="match status" value="1"/>
</dbReference>
<evidence type="ECO:0000256" key="9">
    <source>
        <dbReference type="ARBA" id="ARBA00047671"/>
    </source>
</evidence>
<accession>A0A0W0YG49</accession>
<dbReference type="Gene3D" id="3.30.930.10">
    <property type="entry name" value="Bira Bifunctional Protein, Domain 2"/>
    <property type="match status" value="2"/>
</dbReference>
<evidence type="ECO:0000313" key="13">
    <source>
        <dbReference type="Proteomes" id="UP000054621"/>
    </source>
</evidence>
<keyword evidence="3 10" id="KW-0963">Cytoplasm</keyword>
<proteinExistence type="inferred from homology"/>
<comment type="subcellular location">
    <subcellularLocation>
        <location evidence="1 10">Cytoplasm</location>
    </subcellularLocation>
</comment>
<dbReference type="InterPro" id="IPR002316">
    <property type="entry name" value="Pro-tRNA-ligase_IIa"/>
</dbReference>
<comment type="similarity">
    <text evidence="10">Belongs to the class-II aminoacyl-tRNA synthetase family. ProS type 1 subfamily.</text>
</comment>
<dbReference type="PATRIC" id="fig|28087.4.peg.2238"/>
<evidence type="ECO:0000256" key="5">
    <source>
        <dbReference type="ARBA" id="ARBA00022741"/>
    </source>
</evidence>
<dbReference type="EC" id="6.1.1.15" evidence="10"/>
<dbReference type="CDD" id="cd00779">
    <property type="entry name" value="ProRS_core_prok"/>
    <property type="match status" value="1"/>
</dbReference>
<gene>
    <name evidence="10 12" type="primary">proS</name>
    <name evidence="12" type="ORF">Lsai_2074</name>
</gene>
<keyword evidence="6 10" id="KW-0067">ATP-binding</keyword>
<dbReference type="Pfam" id="PF04073">
    <property type="entry name" value="tRNA_edit"/>
    <property type="match status" value="1"/>
</dbReference>
<feature type="domain" description="Aminoacyl-transfer RNA synthetases class-II family profile" evidence="11">
    <location>
        <begin position="33"/>
        <end position="464"/>
    </location>
</feature>
<dbReference type="InterPro" id="IPR033730">
    <property type="entry name" value="ProRS_core_prok"/>
</dbReference>
<comment type="subunit">
    <text evidence="2 10">Homodimer.</text>
</comment>
<evidence type="ECO:0000256" key="4">
    <source>
        <dbReference type="ARBA" id="ARBA00022598"/>
    </source>
</evidence>
<dbReference type="AlphaFoldDB" id="A0A0W0YG49"/>
<dbReference type="Pfam" id="PF00587">
    <property type="entry name" value="tRNA-synt_2b"/>
    <property type="match status" value="1"/>
</dbReference>
<keyword evidence="5 10" id="KW-0547">Nucleotide-binding</keyword>
<evidence type="ECO:0000313" key="12">
    <source>
        <dbReference type="EMBL" id="KTD55944.1"/>
    </source>
</evidence>
<dbReference type="HAMAP" id="MF_01569">
    <property type="entry name" value="Pro_tRNA_synth_type1"/>
    <property type="match status" value="1"/>
</dbReference>
<dbReference type="InterPro" id="IPR036754">
    <property type="entry name" value="YbaK/aa-tRNA-synt-asso_dom_sf"/>
</dbReference>
<dbReference type="PRINTS" id="PR01046">
    <property type="entry name" value="TRNASYNTHPRO"/>
</dbReference>
<evidence type="ECO:0000256" key="8">
    <source>
        <dbReference type="ARBA" id="ARBA00023146"/>
    </source>
</evidence>
<comment type="caution">
    <text evidence="12">The sequence shown here is derived from an EMBL/GenBank/DDBJ whole genome shotgun (WGS) entry which is preliminary data.</text>
</comment>
<evidence type="ECO:0000256" key="2">
    <source>
        <dbReference type="ARBA" id="ARBA00011738"/>
    </source>
</evidence>
<dbReference type="PANTHER" id="PTHR42753">
    <property type="entry name" value="MITOCHONDRIAL RIBOSOME PROTEIN L39/PROLYL-TRNA LIGASE FAMILY MEMBER"/>
    <property type="match status" value="1"/>
</dbReference>
<dbReference type="InterPro" id="IPR004500">
    <property type="entry name" value="Pro-tRNA-synth_IIa_bac-type"/>
</dbReference>
<dbReference type="FunFam" id="3.30.930.10:FF:000043">
    <property type="entry name" value="Proline--tRNA ligase"/>
    <property type="match status" value="1"/>
</dbReference>
<comment type="domain">
    <text evidence="10">Consists of three domains: the N-terminal catalytic domain, the editing domain and the C-terminal anticodon-binding domain.</text>
</comment>
<dbReference type="InterPro" id="IPR036621">
    <property type="entry name" value="Anticodon-bd_dom_sf"/>
</dbReference>
<dbReference type="EMBL" id="LNYV01000034">
    <property type="protein sequence ID" value="KTD55944.1"/>
    <property type="molecule type" value="Genomic_DNA"/>
</dbReference>
<dbReference type="Proteomes" id="UP000054621">
    <property type="component" value="Unassembled WGS sequence"/>
</dbReference>
<evidence type="ECO:0000259" key="11">
    <source>
        <dbReference type="PROSITE" id="PS50862"/>
    </source>
</evidence>
<keyword evidence="7 10" id="KW-0648">Protein biosynthesis</keyword>